<keyword evidence="7" id="KW-1185">Reference proteome</keyword>
<dbReference type="InterPro" id="IPR051618">
    <property type="entry name" value="Actin-binding_LIM"/>
</dbReference>
<accession>A7RZ98</accession>
<name>A7RZ98_NEMVE</name>
<dbReference type="AlphaFoldDB" id="A7RZ98"/>
<feature type="domain" description="LIM zinc-binding" evidence="5">
    <location>
        <begin position="148"/>
        <end position="207"/>
    </location>
</feature>
<dbReference type="HOGENOM" id="CLU_001357_12_0_1"/>
<dbReference type="FunFam" id="2.10.110.10:FF:000055">
    <property type="entry name" value="Actin binding LIM protein 1"/>
    <property type="match status" value="1"/>
</dbReference>
<feature type="non-terminal residue" evidence="6">
    <location>
        <position position="272"/>
    </location>
</feature>
<dbReference type="SUPFAM" id="SSF57716">
    <property type="entry name" value="Glucocorticoid receptor-like (DNA-binding domain)"/>
    <property type="match status" value="5"/>
</dbReference>
<dbReference type="InterPro" id="IPR001781">
    <property type="entry name" value="Znf_LIM"/>
</dbReference>
<dbReference type="KEGG" id="nve:5515122"/>
<dbReference type="InParanoid" id="A7RZ98"/>
<evidence type="ECO:0000313" key="7">
    <source>
        <dbReference type="Proteomes" id="UP000001593"/>
    </source>
</evidence>
<evidence type="ECO:0000256" key="2">
    <source>
        <dbReference type="ARBA" id="ARBA00022833"/>
    </source>
</evidence>
<evidence type="ECO:0000259" key="5">
    <source>
        <dbReference type="PROSITE" id="PS50023"/>
    </source>
</evidence>
<organism evidence="6 7">
    <name type="scientific">Nematostella vectensis</name>
    <name type="common">Starlet sea anemone</name>
    <dbReference type="NCBI Taxonomy" id="45351"/>
    <lineage>
        <taxon>Eukaryota</taxon>
        <taxon>Metazoa</taxon>
        <taxon>Cnidaria</taxon>
        <taxon>Anthozoa</taxon>
        <taxon>Hexacorallia</taxon>
        <taxon>Actiniaria</taxon>
        <taxon>Edwardsiidae</taxon>
        <taxon>Nematostella</taxon>
    </lineage>
</organism>
<dbReference type="PhylomeDB" id="A7RZ98"/>
<protein>
    <recommendedName>
        <fullName evidence="5">LIM zinc-binding domain-containing protein</fullName>
    </recommendedName>
</protein>
<gene>
    <name evidence="6" type="ORF">NEMVEDRAFT_v1g164443</name>
</gene>
<keyword evidence="1 4" id="KW-0479">Metal-binding</keyword>
<dbReference type="FunFam" id="2.10.110.10:FF:000075">
    <property type="entry name" value="Actin-binding lim protein 1"/>
    <property type="match status" value="1"/>
</dbReference>
<dbReference type="eggNOG" id="KOG1044">
    <property type="taxonomic scope" value="Eukaryota"/>
</dbReference>
<dbReference type="Gene3D" id="2.10.110.10">
    <property type="entry name" value="Cysteine Rich Protein"/>
    <property type="match status" value="4"/>
</dbReference>
<dbReference type="GO" id="GO:0046872">
    <property type="term" value="F:metal ion binding"/>
    <property type="evidence" value="ECO:0007669"/>
    <property type="project" value="UniProtKB-KW"/>
</dbReference>
<dbReference type="PROSITE" id="PS00478">
    <property type="entry name" value="LIM_DOMAIN_1"/>
    <property type="match status" value="3"/>
</dbReference>
<feature type="domain" description="LIM zinc-binding" evidence="5">
    <location>
        <begin position="5"/>
        <end position="64"/>
    </location>
</feature>
<dbReference type="EMBL" id="DS469556">
    <property type="protein sequence ID" value="EDO43201.1"/>
    <property type="molecule type" value="Genomic_DNA"/>
</dbReference>
<dbReference type="Proteomes" id="UP000001593">
    <property type="component" value="Unassembled WGS sequence"/>
</dbReference>
<evidence type="ECO:0000313" key="6">
    <source>
        <dbReference type="EMBL" id="EDO43201.1"/>
    </source>
</evidence>
<dbReference type="CDD" id="cd09329">
    <property type="entry name" value="LIM3_abLIM"/>
    <property type="match status" value="1"/>
</dbReference>
<dbReference type="FunFam" id="2.10.110.10:FF:000003">
    <property type="entry name" value="actin-binding LIM protein 1 isoform X1"/>
    <property type="match status" value="1"/>
</dbReference>
<keyword evidence="2 4" id="KW-0862">Zinc</keyword>
<dbReference type="PROSITE" id="PS50023">
    <property type="entry name" value="LIM_DOMAIN_2"/>
    <property type="match status" value="2"/>
</dbReference>
<sequence length="272" mass="30469">MIAEVLCRKCTKPCSGEALLHENAYYHENCLCCSVCGQGLRSKPFYVMGEQYYCKDDYQNQYGKKCDSCQLYLEGEIISIHGKNFHEACFACNSCRQPFPPSDKIIFTGTDYLCQTCNNAPKAPTTKVSSPYLHTGMVLPRTNGMANVACAGCGEAIKGSQALLALEKQWHLWCFSCTKCHCLLSLEYMGMDGKPYCEKDYQELFGVTCAACNGYITGKVLQAGNKHYHPKCSRCARCNNIFGEGEEMFLQGNEIWHPKCSDEAALEEKMRL</sequence>
<dbReference type="Pfam" id="PF00412">
    <property type="entry name" value="LIM"/>
    <property type="match status" value="4"/>
</dbReference>
<proteinExistence type="predicted"/>
<reference evidence="6 7" key="1">
    <citation type="journal article" date="2007" name="Science">
        <title>Sea anemone genome reveals ancestral eumetazoan gene repertoire and genomic organization.</title>
        <authorList>
            <person name="Putnam N.H."/>
            <person name="Srivastava M."/>
            <person name="Hellsten U."/>
            <person name="Dirks B."/>
            <person name="Chapman J."/>
            <person name="Salamov A."/>
            <person name="Terry A."/>
            <person name="Shapiro H."/>
            <person name="Lindquist E."/>
            <person name="Kapitonov V.V."/>
            <person name="Jurka J."/>
            <person name="Genikhovich G."/>
            <person name="Grigoriev I.V."/>
            <person name="Lucas S.M."/>
            <person name="Steele R.E."/>
            <person name="Finnerty J.R."/>
            <person name="Technau U."/>
            <person name="Martindale M.Q."/>
            <person name="Rokhsar D.S."/>
        </authorList>
    </citation>
    <scope>NUCLEOTIDE SEQUENCE [LARGE SCALE GENOMIC DNA]</scope>
    <source>
        <strain evidence="7">CH2 X CH6</strain>
    </source>
</reference>
<dbReference type="PANTHER" id="PTHR24213:SF9">
    <property type="entry name" value="UNCOORDINATED 115A, ISOFORM B-RELATED"/>
    <property type="match status" value="1"/>
</dbReference>
<evidence type="ECO:0000256" key="1">
    <source>
        <dbReference type="ARBA" id="ARBA00022723"/>
    </source>
</evidence>
<dbReference type="SMART" id="SM00132">
    <property type="entry name" value="LIM"/>
    <property type="match status" value="4"/>
</dbReference>
<keyword evidence="3 4" id="KW-0440">LIM domain</keyword>
<dbReference type="PANTHER" id="PTHR24213">
    <property type="entry name" value="ACTIN-BINDING LIM PROTEIN"/>
    <property type="match status" value="1"/>
</dbReference>
<dbReference type="STRING" id="45351.A7RZ98"/>
<evidence type="ECO:0000256" key="3">
    <source>
        <dbReference type="ARBA" id="ARBA00023038"/>
    </source>
</evidence>
<dbReference type="OMA" id="VENRHFH"/>
<dbReference type="OrthoDB" id="1746725at2759"/>
<evidence type="ECO:0000256" key="4">
    <source>
        <dbReference type="PROSITE-ProRule" id="PRU00125"/>
    </source>
</evidence>